<comment type="caution">
    <text evidence="9">The sequence shown here is derived from an EMBL/GenBank/DDBJ whole genome shotgun (WGS) entry which is preliminary data.</text>
</comment>
<evidence type="ECO:0000256" key="6">
    <source>
        <dbReference type="ARBA" id="ARBA00023136"/>
    </source>
</evidence>
<reference evidence="9" key="1">
    <citation type="submission" date="2020-03" db="EMBL/GenBank/DDBJ databases">
        <title>Draft sequencing of Paenibacilllus sp. S3N08.</title>
        <authorList>
            <person name="Kim D.-U."/>
        </authorList>
    </citation>
    <scope>NUCLEOTIDE SEQUENCE</scope>
    <source>
        <strain evidence="9">S3N08</strain>
    </source>
</reference>
<feature type="transmembrane region" description="Helical" evidence="7">
    <location>
        <begin position="117"/>
        <end position="141"/>
    </location>
</feature>
<accession>A0ABX0IZ34</accession>
<gene>
    <name evidence="9" type="ORF">G9U52_03895</name>
</gene>
<sequence length="289" mass="32491">MKRKGGNKLNSTSSIRTFFFHTGVVLLGLFMVYPILWLISSSIKPESEIFTNSASLIPSSLQWSNYVKGWAGFGNFHFGLFFQNSLIVTTAIVIGTLFSSSLVAFGFARLQFKLRKLLFAFLLMAIMLPAQVTLIPQYILFHKLDWVNTFMPLIVPAFVGGTPFFIFMLIQFIRGIPKELDESAVIDGCSTFGVFWYMMLPLMAPALATVAIFSFYWSWDDFLGPLIYLNQTKLFTVSLGLRMFADPSSVSQWGPLFAMSVLSIVPQLMVFLFFQKYLVQGLATTGLKG</sequence>
<feature type="transmembrane region" description="Helical" evidence="7">
    <location>
        <begin position="153"/>
        <end position="173"/>
    </location>
</feature>
<evidence type="ECO:0000256" key="2">
    <source>
        <dbReference type="ARBA" id="ARBA00022448"/>
    </source>
</evidence>
<evidence type="ECO:0000256" key="7">
    <source>
        <dbReference type="RuleBase" id="RU363032"/>
    </source>
</evidence>
<dbReference type="CDD" id="cd06261">
    <property type="entry name" value="TM_PBP2"/>
    <property type="match status" value="1"/>
</dbReference>
<feature type="domain" description="ABC transmembrane type-1" evidence="8">
    <location>
        <begin position="82"/>
        <end position="274"/>
    </location>
</feature>
<keyword evidence="3" id="KW-1003">Cell membrane</keyword>
<evidence type="ECO:0000313" key="10">
    <source>
        <dbReference type="Proteomes" id="UP001165962"/>
    </source>
</evidence>
<evidence type="ECO:0000259" key="8">
    <source>
        <dbReference type="PROSITE" id="PS50928"/>
    </source>
</evidence>
<dbReference type="PANTHER" id="PTHR43744:SF6">
    <property type="entry name" value="ABC TRANSPORTER PERMEASE PROTEIN YESQ-RELATED"/>
    <property type="match status" value="1"/>
</dbReference>
<dbReference type="PROSITE" id="PS50928">
    <property type="entry name" value="ABC_TM1"/>
    <property type="match status" value="1"/>
</dbReference>
<evidence type="ECO:0000256" key="1">
    <source>
        <dbReference type="ARBA" id="ARBA00004651"/>
    </source>
</evidence>
<comment type="similarity">
    <text evidence="7">Belongs to the binding-protein-dependent transport system permease family.</text>
</comment>
<proteinExistence type="inferred from homology"/>
<dbReference type="PANTHER" id="PTHR43744">
    <property type="entry name" value="ABC TRANSPORTER PERMEASE PROTEIN MG189-RELATED-RELATED"/>
    <property type="match status" value="1"/>
</dbReference>
<name>A0ABX0IZ34_9BACL</name>
<keyword evidence="4 7" id="KW-0812">Transmembrane</keyword>
<feature type="transmembrane region" description="Helical" evidence="7">
    <location>
        <begin position="18"/>
        <end position="39"/>
    </location>
</feature>
<dbReference type="SUPFAM" id="SSF161098">
    <property type="entry name" value="MetI-like"/>
    <property type="match status" value="1"/>
</dbReference>
<dbReference type="InterPro" id="IPR035906">
    <property type="entry name" value="MetI-like_sf"/>
</dbReference>
<evidence type="ECO:0000313" key="9">
    <source>
        <dbReference type="EMBL" id="NHN28973.1"/>
    </source>
</evidence>
<protein>
    <submittedName>
        <fullName evidence="9">Carbohydrate ABC transporter permease</fullName>
    </submittedName>
</protein>
<keyword evidence="2 7" id="KW-0813">Transport</keyword>
<organism evidence="9 10">
    <name type="scientific">Paenibacillus agricola</name>
    <dbReference type="NCBI Taxonomy" id="2716264"/>
    <lineage>
        <taxon>Bacteria</taxon>
        <taxon>Bacillati</taxon>
        <taxon>Bacillota</taxon>
        <taxon>Bacilli</taxon>
        <taxon>Bacillales</taxon>
        <taxon>Paenibacillaceae</taxon>
        <taxon>Paenibacillus</taxon>
    </lineage>
</organism>
<keyword evidence="5 7" id="KW-1133">Transmembrane helix</keyword>
<keyword evidence="10" id="KW-1185">Reference proteome</keyword>
<keyword evidence="6 7" id="KW-0472">Membrane</keyword>
<feature type="transmembrane region" description="Helical" evidence="7">
    <location>
        <begin position="194"/>
        <end position="219"/>
    </location>
</feature>
<feature type="transmembrane region" description="Helical" evidence="7">
    <location>
        <begin position="86"/>
        <end position="105"/>
    </location>
</feature>
<evidence type="ECO:0000256" key="4">
    <source>
        <dbReference type="ARBA" id="ARBA00022692"/>
    </source>
</evidence>
<dbReference type="Pfam" id="PF00528">
    <property type="entry name" value="BPD_transp_1"/>
    <property type="match status" value="1"/>
</dbReference>
<feature type="transmembrane region" description="Helical" evidence="7">
    <location>
        <begin position="253"/>
        <end position="274"/>
    </location>
</feature>
<dbReference type="EMBL" id="JAAOIW010000001">
    <property type="protein sequence ID" value="NHN28973.1"/>
    <property type="molecule type" value="Genomic_DNA"/>
</dbReference>
<dbReference type="InterPro" id="IPR000515">
    <property type="entry name" value="MetI-like"/>
</dbReference>
<dbReference type="Proteomes" id="UP001165962">
    <property type="component" value="Unassembled WGS sequence"/>
</dbReference>
<dbReference type="Gene3D" id="1.10.3720.10">
    <property type="entry name" value="MetI-like"/>
    <property type="match status" value="1"/>
</dbReference>
<evidence type="ECO:0000256" key="3">
    <source>
        <dbReference type="ARBA" id="ARBA00022475"/>
    </source>
</evidence>
<comment type="subcellular location">
    <subcellularLocation>
        <location evidence="1 7">Cell membrane</location>
        <topology evidence="1 7">Multi-pass membrane protein</topology>
    </subcellularLocation>
</comment>
<evidence type="ECO:0000256" key="5">
    <source>
        <dbReference type="ARBA" id="ARBA00022989"/>
    </source>
</evidence>